<keyword evidence="1" id="KW-0812">Transmembrane</keyword>
<feature type="transmembrane region" description="Helical" evidence="1">
    <location>
        <begin position="21"/>
        <end position="44"/>
    </location>
</feature>
<name>C8NHY6_9LACT</name>
<keyword evidence="1" id="KW-0472">Membrane</keyword>
<dbReference type="Proteomes" id="UP000005926">
    <property type="component" value="Unassembled WGS sequence"/>
</dbReference>
<comment type="caution">
    <text evidence="2">The sequence shown here is derived from an EMBL/GenBank/DDBJ whole genome shotgun (WGS) entry which is preliminary data.</text>
</comment>
<keyword evidence="3" id="KW-1185">Reference proteome</keyword>
<accession>C8NHY6</accession>
<proteinExistence type="predicted"/>
<dbReference type="HOGENOM" id="CLU_2825058_0_0_9"/>
<sequence>MTRTESRKMKRKEFNRNFIKLYFKFLGYTTLTAVGMIAFLHLWVGASNQAHNKYNLIRNNNYTEMR</sequence>
<evidence type="ECO:0000256" key="1">
    <source>
        <dbReference type="SAM" id="Phobius"/>
    </source>
</evidence>
<gene>
    <name evidence="2" type="ORF">HMPREF0444_1531</name>
</gene>
<reference evidence="2 3" key="1">
    <citation type="submission" date="2009-08" db="EMBL/GenBank/DDBJ databases">
        <authorList>
            <person name="Muzny D."/>
            <person name="Qin X."/>
            <person name="Deng J."/>
            <person name="Jiang H."/>
            <person name="Liu Y."/>
            <person name="Qu J."/>
            <person name="Song X.-Z."/>
            <person name="Zhang L."/>
            <person name="Thornton R."/>
            <person name="Coyle M."/>
            <person name="Francisco L."/>
            <person name="Jackson L."/>
            <person name="Javaid M."/>
            <person name="Korchina V."/>
            <person name="Kovar C."/>
            <person name="Mata R."/>
            <person name="Mathew T."/>
            <person name="Ngo R."/>
            <person name="Nguyen L."/>
            <person name="Nguyen N."/>
            <person name="Okwuonu G."/>
            <person name="Ongeri F."/>
            <person name="Pham C."/>
            <person name="Simmons D."/>
            <person name="Wilczek-Boney K."/>
            <person name="Hale W."/>
            <person name="Jakkamsetti A."/>
            <person name="Pham P."/>
            <person name="Ruth R."/>
            <person name="San Lucas F."/>
            <person name="Warren J."/>
            <person name="Zhang J."/>
            <person name="Zhao Z."/>
            <person name="Zhou C."/>
            <person name="Zhu D."/>
            <person name="Lee S."/>
            <person name="Bess C."/>
            <person name="Blankenburg K."/>
            <person name="Forbes L."/>
            <person name="Fu Q."/>
            <person name="Gubbala S."/>
            <person name="Hirani K."/>
            <person name="Jayaseelan J.C."/>
            <person name="Lara F."/>
            <person name="Munidasa M."/>
            <person name="Palculict T."/>
            <person name="Patil S."/>
            <person name="Pu L.-L."/>
            <person name="Saada N."/>
            <person name="Tang L."/>
            <person name="Weissenberger G."/>
            <person name="Zhu Y."/>
            <person name="Hemphill L."/>
            <person name="Shang Y."/>
            <person name="Youmans B."/>
            <person name="Ayvaz T."/>
            <person name="Ross M."/>
            <person name="Santibanez J."/>
            <person name="Aqrawi P."/>
            <person name="Gross S."/>
            <person name="Joshi V."/>
            <person name="Fowler G."/>
            <person name="Nazareth L."/>
            <person name="Reid J."/>
            <person name="Worley K."/>
            <person name="Petrosino J."/>
            <person name="Highlander S."/>
            <person name="Gibbs R."/>
        </authorList>
    </citation>
    <scope>NUCLEOTIDE SEQUENCE [LARGE SCALE GENOMIC DNA]</scope>
    <source>
        <strain evidence="2 3">ATCC 49175</strain>
    </source>
</reference>
<dbReference type="AlphaFoldDB" id="C8NHY6"/>
<organism evidence="2 3">
    <name type="scientific">Granulicatella adiacens ATCC 49175</name>
    <dbReference type="NCBI Taxonomy" id="638301"/>
    <lineage>
        <taxon>Bacteria</taxon>
        <taxon>Bacillati</taxon>
        <taxon>Bacillota</taxon>
        <taxon>Bacilli</taxon>
        <taxon>Lactobacillales</taxon>
        <taxon>Carnobacteriaceae</taxon>
        <taxon>Granulicatella</taxon>
    </lineage>
</organism>
<keyword evidence="1" id="KW-1133">Transmembrane helix</keyword>
<dbReference type="EMBL" id="ACKZ01000021">
    <property type="protein sequence ID" value="EEW36799.1"/>
    <property type="molecule type" value="Genomic_DNA"/>
</dbReference>
<evidence type="ECO:0000313" key="2">
    <source>
        <dbReference type="EMBL" id="EEW36799.1"/>
    </source>
</evidence>
<dbReference type="STRING" id="638301.HMPREF0444_1531"/>
<evidence type="ECO:0000313" key="3">
    <source>
        <dbReference type="Proteomes" id="UP000005926"/>
    </source>
</evidence>
<protein>
    <submittedName>
        <fullName evidence="2">Uncharacterized protein</fullName>
    </submittedName>
</protein>